<evidence type="ECO:0000259" key="10">
    <source>
        <dbReference type="Pfam" id="PF13231"/>
    </source>
</evidence>
<evidence type="ECO:0000256" key="3">
    <source>
        <dbReference type="ARBA" id="ARBA00022676"/>
    </source>
</evidence>
<evidence type="ECO:0000256" key="7">
    <source>
        <dbReference type="ARBA" id="ARBA00023136"/>
    </source>
</evidence>
<evidence type="ECO:0000313" key="11">
    <source>
        <dbReference type="EMBL" id="TBW37220.1"/>
    </source>
</evidence>
<evidence type="ECO:0000256" key="4">
    <source>
        <dbReference type="ARBA" id="ARBA00022679"/>
    </source>
</evidence>
<dbReference type="Proteomes" id="UP000292781">
    <property type="component" value="Unassembled WGS sequence"/>
</dbReference>
<dbReference type="InterPro" id="IPR050297">
    <property type="entry name" value="LipidA_mod_glycosyltrf_83"/>
</dbReference>
<keyword evidence="7 8" id="KW-0472">Membrane</keyword>
<keyword evidence="5 8" id="KW-0812">Transmembrane</keyword>
<feature type="transmembrane region" description="Helical" evidence="8">
    <location>
        <begin position="243"/>
        <end position="263"/>
    </location>
</feature>
<keyword evidence="4 11" id="KW-0808">Transferase</keyword>
<accession>A0A4Q9VP32</accession>
<evidence type="ECO:0000256" key="5">
    <source>
        <dbReference type="ARBA" id="ARBA00022692"/>
    </source>
</evidence>
<organism evidence="11 12">
    <name type="scientific">Siculibacillus lacustris</name>
    <dbReference type="NCBI Taxonomy" id="1549641"/>
    <lineage>
        <taxon>Bacteria</taxon>
        <taxon>Pseudomonadati</taxon>
        <taxon>Pseudomonadota</taxon>
        <taxon>Alphaproteobacteria</taxon>
        <taxon>Hyphomicrobiales</taxon>
        <taxon>Ancalomicrobiaceae</taxon>
        <taxon>Siculibacillus</taxon>
    </lineage>
</organism>
<dbReference type="PANTHER" id="PTHR33908">
    <property type="entry name" value="MANNOSYLTRANSFERASE YKCB-RELATED"/>
    <property type="match status" value="1"/>
</dbReference>
<feature type="transmembrane region" description="Helical" evidence="8">
    <location>
        <begin position="79"/>
        <end position="96"/>
    </location>
</feature>
<name>A0A4Q9VP32_9HYPH</name>
<keyword evidence="2" id="KW-1003">Cell membrane</keyword>
<evidence type="ECO:0000256" key="6">
    <source>
        <dbReference type="ARBA" id="ARBA00022989"/>
    </source>
</evidence>
<feature type="chain" id="PRO_5020449793" evidence="9">
    <location>
        <begin position="30"/>
        <end position="488"/>
    </location>
</feature>
<evidence type="ECO:0000256" key="9">
    <source>
        <dbReference type="SAM" id="SignalP"/>
    </source>
</evidence>
<comment type="subcellular location">
    <subcellularLocation>
        <location evidence="1">Cell membrane</location>
        <topology evidence="1">Multi-pass membrane protein</topology>
    </subcellularLocation>
</comment>
<dbReference type="PANTHER" id="PTHR33908:SF11">
    <property type="entry name" value="MEMBRANE PROTEIN"/>
    <property type="match status" value="1"/>
</dbReference>
<evidence type="ECO:0000313" key="12">
    <source>
        <dbReference type="Proteomes" id="UP000292781"/>
    </source>
</evidence>
<dbReference type="AlphaFoldDB" id="A0A4Q9VP32"/>
<dbReference type="InterPro" id="IPR038731">
    <property type="entry name" value="RgtA/B/C-like"/>
</dbReference>
<feature type="transmembrane region" description="Helical" evidence="8">
    <location>
        <begin position="275"/>
        <end position="296"/>
    </location>
</feature>
<dbReference type="EMBL" id="SJFN01000016">
    <property type="protein sequence ID" value="TBW37220.1"/>
    <property type="molecule type" value="Genomic_DNA"/>
</dbReference>
<reference evidence="11 12" key="1">
    <citation type="submission" date="2019-02" db="EMBL/GenBank/DDBJ databases">
        <title>Siculibacillus lacustris gen. nov., sp. nov., a new rosette-forming bacterium isolated from a freshwater crater lake (Lake St. Ana, Romania).</title>
        <authorList>
            <person name="Felfoldi T."/>
            <person name="Marton Z."/>
            <person name="Szabo A."/>
            <person name="Mentes A."/>
            <person name="Boka K."/>
            <person name="Marialigeti K."/>
            <person name="Mathe I."/>
            <person name="Koncz M."/>
            <person name="Schumann P."/>
            <person name="Toth E."/>
        </authorList>
    </citation>
    <scope>NUCLEOTIDE SEQUENCE [LARGE SCALE GENOMIC DNA]</scope>
    <source>
        <strain evidence="11 12">SA-279</strain>
    </source>
</reference>
<feature type="transmembrane region" description="Helical" evidence="8">
    <location>
        <begin position="308"/>
        <end position="326"/>
    </location>
</feature>
<proteinExistence type="predicted"/>
<dbReference type="OrthoDB" id="9811222at2"/>
<dbReference type="GO" id="GO:0016763">
    <property type="term" value="F:pentosyltransferase activity"/>
    <property type="evidence" value="ECO:0007669"/>
    <property type="project" value="TreeGrafter"/>
</dbReference>
<dbReference type="RefSeq" id="WP_131309856.1">
    <property type="nucleotide sequence ID" value="NZ_SJFN01000016.1"/>
</dbReference>
<feature type="transmembrane region" description="Helical" evidence="8">
    <location>
        <begin position="152"/>
        <end position="185"/>
    </location>
</feature>
<sequence length="488" mass="52723">MTSPAVPRLPPRRLIAALLMLTAVRLVFAAVAGSTDDEAYYRLWSTTLQAGYYDHAPMVAWVIRAGRVIAGDGTLGMRLFAPSSTLVGSLLLWRTVALAEGPTIATRAVLWFNATILIGAGSVLITPDTPSVFFWGVTLWALAELAASREPGWWLVVGAAAGLGLASKYSVLFLGLGMLVWLAGVRSERRWFGSWQLWAGGALALALFAPVIAWNAAHEWMSFAKQFGRTVPHGLRPEKLFEFLGVQMLLIGLPMVPFVGLGSRRAYRAWRAGEALRALPLATSLPFLAYLLFHSLHGGIEGNWPAPLYAAGAWMAAAAVGELGPAQLRLRKLAAAVAPIGFGLGALLYVHASLPILVLSPERDPTAQMRGWDAFAAAVDARARAVGAAWIAVPTYATVGQFALRLGPERVLQLGERARWTYLPPPDPALVAQPALYVARVRRDPIDAYRDRFRSVENLGTIDRVAGGRVVDTYALWRLADPIGAPLR</sequence>
<feature type="transmembrane region" description="Helical" evidence="8">
    <location>
        <begin position="197"/>
        <end position="217"/>
    </location>
</feature>
<comment type="caution">
    <text evidence="11">The sequence shown here is derived from an EMBL/GenBank/DDBJ whole genome shotgun (WGS) entry which is preliminary data.</text>
</comment>
<evidence type="ECO:0000256" key="8">
    <source>
        <dbReference type="SAM" id="Phobius"/>
    </source>
</evidence>
<dbReference type="Pfam" id="PF13231">
    <property type="entry name" value="PMT_2"/>
    <property type="match status" value="1"/>
</dbReference>
<protein>
    <submittedName>
        <fullName evidence="11">Glycosyltransferase family 39 protein</fullName>
    </submittedName>
</protein>
<evidence type="ECO:0000256" key="2">
    <source>
        <dbReference type="ARBA" id="ARBA00022475"/>
    </source>
</evidence>
<dbReference type="GO" id="GO:0005886">
    <property type="term" value="C:plasma membrane"/>
    <property type="evidence" value="ECO:0007669"/>
    <property type="project" value="UniProtKB-SubCell"/>
</dbReference>
<gene>
    <name evidence="11" type="ORF">EYW49_12210</name>
</gene>
<feature type="transmembrane region" description="Helical" evidence="8">
    <location>
        <begin position="108"/>
        <end position="125"/>
    </location>
</feature>
<feature type="signal peptide" evidence="9">
    <location>
        <begin position="1"/>
        <end position="29"/>
    </location>
</feature>
<evidence type="ECO:0000256" key="1">
    <source>
        <dbReference type="ARBA" id="ARBA00004651"/>
    </source>
</evidence>
<keyword evidence="12" id="KW-1185">Reference proteome</keyword>
<keyword evidence="9" id="KW-0732">Signal</keyword>
<dbReference type="GO" id="GO:0009103">
    <property type="term" value="P:lipopolysaccharide biosynthetic process"/>
    <property type="evidence" value="ECO:0007669"/>
    <property type="project" value="UniProtKB-ARBA"/>
</dbReference>
<keyword evidence="3" id="KW-0328">Glycosyltransferase</keyword>
<feature type="domain" description="Glycosyltransferase RgtA/B/C/D-like" evidence="10">
    <location>
        <begin position="54"/>
        <end position="214"/>
    </location>
</feature>
<keyword evidence="6 8" id="KW-1133">Transmembrane helix</keyword>
<feature type="transmembrane region" description="Helical" evidence="8">
    <location>
        <begin position="333"/>
        <end position="352"/>
    </location>
</feature>